<feature type="transmembrane region" description="Helical" evidence="1">
    <location>
        <begin position="87"/>
        <end position="110"/>
    </location>
</feature>
<keyword evidence="3" id="KW-1185">Reference proteome</keyword>
<feature type="transmembrane region" description="Helical" evidence="1">
    <location>
        <begin position="149"/>
        <end position="166"/>
    </location>
</feature>
<keyword evidence="1" id="KW-1133">Transmembrane helix</keyword>
<gene>
    <name evidence="2" type="ORF">LshimejAT787_0703540</name>
</gene>
<keyword evidence="1" id="KW-0472">Membrane</keyword>
<dbReference type="AlphaFoldDB" id="A0A9P3PQQ2"/>
<sequence>MIPSSYNVTFGAPFFAFEPPALQRARSRPMAAKDPSYSPVGVSAHDLQAERACFYGVLLATLAYGALSMLYIQLIQVLLARPKRGQSFWALIAYSSSLFPLATLAIAAVFKFSEMSYIENRNYPGGPYAFYRAYSSDYVNVLGEVSGTVFPWVADILMLSRLFVVWNHKWWILPCPVVVYVAKLAISIPLLIALIRQYDMGWVSRLSSFGISYYSLTMAFNIYVTAMICLRLHTMRSKLEAVAGKLHASFYTSGITIFVESGGFFTLWITVYVIVRSRGNFVQDIFLLPYLFTLGITRMLVVLRMAQDRAWSRDLVTAADRGVLEWQISSTHSVPLHDIPSSAAMATYNHKSLPRKFQDDQLV</sequence>
<dbReference type="Proteomes" id="UP001063166">
    <property type="component" value="Unassembled WGS sequence"/>
</dbReference>
<dbReference type="OrthoDB" id="3351617at2759"/>
<feature type="transmembrane region" description="Helical" evidence="1">
    <location>
        <begin position="281"/>
        <end position="303"/>
    </location>
</feature>
<evidence type="ECO:0000313" key="3">
    <source>
        <dbReference type="Proteomes" id="UP001063166"/>
    </source>
</evidence>
<reference evidence="2" key="1">
    <citation type="submission" date="2022-07" db="EMBL/GenBank/DDBJ databases">
        <title>The genome of Lyophyllum shimeji provides insight into the initial evolution of ectomycorrhizal fungal genome.</title>
        <authorList>
            <person name="Kobayashi Y."/>
            <person name="Shibata T."/>
            <person name="Hirakawa H."/>
            <person name="Shigenobu S."/>
            <person name="Nishiyama T."/>
            <person name="Yamada A."/>
            <person name="Hasebe M."/>
            <person name="Kawaguchi M."/>
        </authorList>
    </citation>
    <scope>NUCLEOTIDE SEQUENCE</scope>
    <source>
        <strain evidence="2">AT787</strain>
    </source>
</reference>
<feature type="transmembrane region" description="Helical" evidence="1">
    <location>
        <begin position="178"/>
        <end position="198"/>
    </location>
</feature>
<evidence type="ECO:0000313" key="2">
    <source>
        <dbReference type="EMBL" id="GLB39844.1"/>
    </source>
</evidence>
<accession>A0A9P3PQQ2</accession>
<protein>
    <submittedName>
        <fullName evidence="2">Uncharacterized protein</fullName>
    </submittedName>
</protein>
<proteinExistence type="predicted"/>
<dbReference type="EMBL" id="BRPK01000007">
    <property type="protein sequence ID" value="GLB39844.1"/>
    <property type="molecule type" value="Genomic_DNA"/>
</dbReference>
<name>A0A9P3PQQ2_LYOSH</name>
<keyword evidence="1" id="KW-0812">Transmembrane</keyword>
<feature type="transmembrane region" description="Helical" evidence="1">
    <location>
        <begin position="210"/>
        <end position="230"/>
    </location>
</feature>
<comment type="caution">
    <text evidence="2">The sequence shown here is derived from an EMBL/GenBank/DDBJ whole genome shotgun (WGS) entry which is preliminary data.</text>
</comment>
<feature type="transmembrane region" description="Helical" evidence="1">
    <location>
        <begin position="54"/>
        <end position="75"/>
    </location>
</feature>
<evidence type="ECO:0000256" key="1">
    <source>
        <dbReference type="SAM" id="Phobius"/>
    </source>
</evidence>
<feature type="transmembrane region" description="Helical" evidence="1">
    <location>
        <begin position="250"/>
        <end position="275"/>
    </location>
</feature>
<organism evidence="2 3">
    <name type="scientific">Lyophyllum shimeji</name>
    <name type="common">Hon-shimeji</name>
    <name type="synonym">Tricholoma shimeji</name>
    <dbReference type="NCBI Taxonomy" id="47721"/>
    <lineage>
        <taxon>Eukaryota</taxon>
        <taxon>Fungi</taxon>
        <taxon>Dikarya</taxon>
        <taxon>Basidiomycota</taxon>
        <taxon>Agaricomycotina</taxon>
        <taxon>Agaricomycetes</taxon>
        <taxon>Agaricomycetidae</taxon>
        <taxon>Agaricales</taxon>
        <taxon>Tricholomatineae</taxon>
        <taxon>Lyophyllaceae</taxon>
        <taxon>Lyophyllum</taxon>
    </lineage>
</organism>